<dbReference type="CDD" id="cd00284">
    <property type="entry name" value="Cytochrome_b_N"/>
    <property type="match status" value="1"/>
</dbReference>
<evidence type="ECO:0000256" key="11">
    <source>
        <dbReference type="ARBA" id="ARBA00022989"/>
    </source>
</evidence>
<dbReference type="GO" id="GO:0046872">
    <property type="term" value="F:metal ion binding"/>
    <property type="evidence" value="ECO:0007669"/>
    <property type="project" value="UniProtKB-UniRule"/>
</dbReference>
<feature type="binding site" description="axial binding residue" evidence="17">
    <location>
        <position position="186"/>
    </location>
    <ligand>
        <name>heme b</name>
        <dbReference type="ChEBI" id="CHEBI:60344"/>
        <label>b562</label>
    </ligand>
    <ligandPart>
        <name>Fe</name>
        <dbReference type="ChEBI" id="CHEBI:18248"/>
    </ligandPart>
</feature>
<organism evidence="21">
    <name type="scientific">Mytella strigata</name>
    <dbReference type="NCBI Taxonomy" id="3245086"/>
    <lineage>
        <taxon>Eukaryota</taxon>
        <taxon>Metazoa</taxon>
        <taxon>Spiralia</taxon>
        <taxon>Lophotrochozoa</taxon>
        <taxon>Mollusca</taxon>
        <taxon>Bivalvia</taxon>
        <taxon>Autobranchia</taxon>
        <taxon>Pteriomorphia</taxon>
        <taxon>Mytilida</taxon>
        <taxon>Mytiloidea</taxon>
        <taxon>Mytilidae</taxon>
        <taxon>Mytella</taxon>
    </lineage>
</organism>
<feature type="domain" description="Cytochrome b/b6 C-terminal region profile" evidence="20">
    <location>
        <begin position="214"/>
        <end position="384"/>
    </location>
</feature>
<dbReference type="InterPro" id="IPR048259">
    <property type="entry name" value="Cytochrome_b_N_euk/bac"/>
</dbReference>
<name>A0A7T4X9Y8_9BIVA</name>
<dbReference type="PANTHER" id="PTHR19271">
    <property type="entry name" value="CYTOCHROME B"/>
    <property type="match status" value="1"/>
</dbReference>
<comment type="cofactor">
    <cofactor evidence="17">
        <name>heme</name>
        <dbReference type="ChEBI" id="CHEBI:30413"/>
    </cofactor>
    <text evidence="17">Binds 2 heme groups non-covalently.</text>
</comment>
<evidence type="ECO:0000256" key="15">
    <source>
        <dbReference type="ARBA" id="ARBA00023136"/>
    </source>
</evidence>
<feature type="transmembrane region" description="Helical" evidence="18">
    <location>
        <begin position="351"/>
        <end position="376"/>
    </location>
</feature>
<evidence type="ECO:0000256" key="14">
    <source>
        <dbReference type="ARBA" id="ARBA00023128"/>
    </source>
</evidence>
<evidence type="ECO:0000256" key="4">
    <source>
        <dbReference type="ARBA" id="ARBA00022448"/>
    </source>
</evidence>
<dbReference type="PROSITE" id="PS51003">
    <property type="entry name" value="CYTB_CTER"/>
    <property type="match status" value="1"/>
</dbReference>
<protein>
    <recommendedName>
        <fullName evidence="3 18">Cytochrome b</fullName>
    </recommendedName>
</protein>
<feature type="transmembrane region" description="Helical" evidence="18">
    <location>
        <begin position="142"/>
        <end position="162"/>
    </location>
</feature>
<keyword evidence="9" id="KW-0999">Mitochondrion inner membrane</keyword>
<keyword evidence="8 17" id="KW-0479">Metal-binding</keyword>
<feature type="transmembrane region" description="Helical" evidence="18">
    <location>
        <begin position="33"/>
        <end position="60"/>
    </location>
</feature>
<keyword evidence="10 18" id="KW-0249">Electron transport</keyword>
<dbReference type="Pfam" id="PF00033">
    <property type="entry name" value="Cytochrome_B"/>
    <property type="match status" value="1"/>
</dbReference>
<dbReference type="GO" id="GO:0016491">
    <property type="term" value="F:oxidoreductase activity"/>
    <property type="evidence" value="ECO:0007669"/>
    <property type="project" value="UniProtKB-UniRule"/>
</dbReference>
<dbReference type="InterPro" id="IPR005798">
    <property type="entry name" value="Cyt_b/b6_C"/>
</dbReference>
<evidence type="ECO:0000256" key="16">
    <source>
        <dbReference type="PIRSR" id="PIRSR038885-1"/>
    </source>
</evidence>
<dbReference type="InterPro" id="IPR027387">
    <property type="entry name" value="Cytb/b6-like_sf"/>
</dbReference>
<evidence type="ECO:0000256" key="5">
    <source>
        <dbReference type="ARBA" id="ARBA00022617"/>
    </source>
</evidence>
<evidence type="ECO:0000256" key="13">
    <source>
        <dbReference type="ARBA" id="ARBA00023075"/>
    </source>
</evidence>
<evidence type="ECO:0000256" key="9">
    <source>
        <dbReference type="ARBA" id="ARBA00022792"/>
    </source>
</evidence>
<keyword evidence="11 18" id="KW-1133">Transmembrane helix</keyword>
<keyword evidence="15 18" id="KW-0472">Membrane</keyword>
<evidence type="ECO:0000256" key="12">
    <source>
        <dbReference type="ARBA" id="ARBA00023004"/>
    </source>
</evidence>
<accession>A0A7T4X9Y8</accession>
<keyword evidence="7 18" id="KW-0812">Transmembrane</keyword>
<dbReference type="InterPro" id="IPR036150">
    <property type="entry name" value="Cyt_b/b6_C_sf"/>
</dbReference>
<gene>
    <name evidence="21" type="primary">cob</name>
</gene>
<dbReference type="GO" id="GO:0008121">
    <property type="term" value="F:quinol-cytochrome-c reductase activity"/>
    <property type="evidence" value="ECO:0007669"/>
    <property type="project" value="InterPro"/>
</dbReference>
<comment type="subcellular location">
    <subcellularLocation>
        <location evidence="2">Mitochondrion inner membrane</location>
        <topology evidence="2">Multi-pass membrane protein</topology>
    </subcellularLocation>
</comment>
<comment type="function">
    <text evidence="1 18">Component of the ubiquinol-cytochrome c reductase complex (complex III or cytochrome b-c1 complex) that is part of the mitochondrial respiratory chain. The b-c1 complex mediates electron transfer from ubiquinol to cytochrome c. Contributes to the generation of a proton gradient across the mitochondrial membrane that is then used for ATP synthesis.</text>
</comment>
<keyword evidence="5 17" id="KW-0349">Heme</keyword>
<dbReference type="Pfam" id="PF00032">
    <property type="entry name" value="Cytochrom_B_C"/>
    <property type="match status" value="1"/>
</dbReference>
<dbReference type="SUPFAM" id="SSF81648">
    <property type="entry name" value="a domain/subunit of cytochrome bc1 complex (Ubiquinol-cytochrome c reductase)"/>
    <property type="match status" value="1"/>
</dbReference>
<evidence type="ECO:0000259" key="19">
    <source>
        <dbReference type="PROSITE" id="PS51002"/>
    </source>
</evidence>
<dbReference type="EMBL" id="MT991018">
    <property type="protein sequence ID" value="QQD89965.1"/>
    <property type="molecule type" value="Genomic_DNA"/>
</dbReference>
<comment type="similarity">
    <text evidence="18">Belongs to the cytochrome b family.</text>
</comment>
<feature type="transmembrane region" description="Helical" evidence="18">
    <location>
        <begin position="182"/>
        <end position="204"/>
    </location>
</feature>
<feature type="binding site" description="axial binding residue" evidence="17">
    <location>
        <position position="101"/>
    </location>
    <ligand>
        <name>heme b</name>
        <dbReference type="ChEBI" id="CHEBI:60344"/>
        <label>b566</label>
    </ligand>
    <ligandPart>
        <name>Fe</name>
        <dbReference type="ChEBI" id="CHEBI:18248"/>
    </ligandPart>
</feature>
<dbReference type="Gene3D" id="1.20.810.10">
    <property type="entry name" value="Cytochrome Bc1 Complex, Chain C"/>
    <property type="match status" value="1"/>
</dbReference>
<feature type="binding site" description="axial binding residue" evidence="17">
    <location>
        <position position="200"/>
    </location>
    <ligand>
        <name>heme b</name>
        <dbReference type="ChEBI" id="CHEBI:60344"/>
        <label>b566</label>
    </ligand>
    <ligandPart>
        <name>Fe</name>
        <dbReference type="ChEBI" id="CHEBI:18248"/>
    </ligandPart>
</feature>
<dbReference type="GO" id="GO:0045275">
    <property type="term" value="C:respiratory chain complex III"/>
    <property type="evidence" value="ECO:0007669"/>
    <property type="project" value="InterPro"/>
</dbReference>
<dbReference type="InterPro" id="IPR005797">
    <property type="entry name" value="Cyt_b/b6_N"/>
</dbReference>
<evidence type="ECO:0000313" key="21">
    <source>
        <dbReference type="EMBL" id="QQD89965.1"/>
    </source>
</evidence>
<keyword evidence="6 18" id="KW-0679">Respiratory chain</keyword>
<evidence type="ECO:0000256" key="3">
    <source>
        <dbReference type="ARBA" id="ARBA00013531"/>
    </source>
</evidence>
<comment type="cofactor">
    <cofactor evidence="18">
        <name>heme b</name>
        <dbReference type="ChEBI" id="CHEBI:60344"/>
    </cofactor>
    <text evidence="18">Binds 2 heme groups non-covalently.</text>
</comment>
<dbReference type="SUPFAM" id="SSF81342">
    <property type="entry name" value="Transmembrane di-heme cytochromes"/>
    <property type="match status" value="1"/>
</dbReference>
<evidence type="ECO:0000256" key="10">
    <source>
        <dbReference type="ARBA" id="ARBA00022982"/>
    </source>
</evidence>
<feature type="domain" description="Cytochrome b/b6 N-terminal region profile" evidence="19">
    <location>
        <begin position="5"/>
        <end position="213"/>
    </location>
</feature>
<keyword evidence="14 18" id="KW-0496">Mitochondrion</keyword>
<evidence type="ECO:0000256" key="8">
    <source>
        <dbReference type="ARBA" id="ARBA00022723"/>
    </source>
</evidence>
<reference evidence="21" key="1">
    <citation type="submission" date="2020-09" db="EMBL/GenBank/DDBJ databases">
        <title>The complete mitochondrial genome of Mytella strigata (Bivalvia: Mytilidae).</title>
        <authorList>
            <person name="Sung C.H."/>
            <person name="Lin C.H."/>
            <person name="Wang L.J."/>
        </authorList>
    </citation>
    <scope>NUCLEOTIDE SEQUENCE</scope>
</reference>
<dbReference type="GO" id="GO:0006122">
    <property type="term" value="P:mitochondrial electron transport, ubiquinol to cytochrome c"/>
    <property type="evidence" value="ECO:0007669"/>
    <property type="project" value="TreeGrafter"/>
</dbReference>
<feature type="transmembrane region" description="Helical" evidence="18">
    <location>
        <begin position="324"/>
        <end position="344"/>
    </location>
</feature>
<proteinExistence type="inferred from homology"/>
<feature type="transmembrane region" description="Helical" evidence="18">
    <location>
        <begin position="114"/>
        <end position="135"/>
    </location>
</feature>
<sequence>MSEKLIPFRKRHWLLKIMNGSLYDLPCPVNLNALWSFGSMLGLSLSVQVVSGILLAIHYVPHETLAFDSVFHIIRNVNKGWFLRNVHVGGCTMFFICLYIHIGRGLYYGSYLSFHVWMVGVTLFLLVMAEAFLGYSLPWGQMSFWGVTVITNLITVLPYVWQSVLFSLWGNWSVSGSTLQRFFIFHFFLPFVIIVFSVLHLFFLHENGSNNPLGVNTDSMCIPFHPFYTVKDIFGFVCFGCGLMYFACIDPELAANSINYSPADAYQTPLRVEPEWYFLFAYAMLRSIPHKVWGVVALLVSVTGLYLCPFFHSGKFRSLSFYPVSQVLFWLFVANFFGLIWVGHMPMHQPFIFLGQIYSFVYFSTLTLAPMLTGVWDKLIYYND</sequence>
<dbReference type="AlphaFoldDB" id="A0A7T4X9Y8"/>
<dbReference type="PIRSF" id="PIRSF038885">
    <property type="entry name" value="COB"/>
    <property type="match status" value="1"/>
</dbReference>
<evidence type="ECO:0000256" key="2">
    <source>
        <dbReference type="ARBA" id="ARBA00004448"/>
    </source>
</evidence>
<feature type="transmembrane region" description="Helical" evidence="18">
    <location>
        <begin position="292"/>
        <end position="312"/>
    </location>
</feature>
<evidence type="ECO:0000256" key="18">
    <source>
        <dbReference type="RuleBase" id="RU362117"/>
    </source>
</evidence>
<keyword evidence="12 17" id="KW-0408">Iron</keyword>
<keyword evidence="13" id="KW-0830">Ubiquinone</keyword>
<feature type="transmembrane region" description="Helical" evidence="18">
    <location>
        <begin position="81"/>
        <end position="102"/>
    </location>
</feature>
<dbReference type="PANTHER" id="PTHR19271:SF16">
    <property type="entry name" value="CYTOCHROME B"/>
    <property type="match status" value="1"/>
</dbReference>
<evidence type="ECO:0000256" key="1">
    <source>
        <dbReference type="ARBA" id="ARBA00002566"/>
    </source>
</evidence>
<dbReference type="GO" id="GO:0005743">
    <property type="term" value="C:mitochondrial inner membrane"/>
    <property type="evidence" value="ECO:0007669"/>
    <property type="project" value="UniProtKB-SubCell"/>
</dbReference>
<feature type="binding site" description="axial binding residue" evidence="17">
    <location>
        <position position="87"/>
    </location>
    <ligand>
        <name>heme b</name>
        <dbReference type="ChEBI" id="CHEBI:60344"/>
        <label>b562</label>
    </ligand>
    <ligandPart>
        <name>Fe</name>
        <dbReference type="ChEBI" id="CHEBI:18248"/>
    </ligandPart>
</feature>
<dbReference type="InterPro" id="IPR030689">
    <property type="entry name" value="Cytochrome_b"/>
</dbReference>
<evidence type="ECO:0000256" key="7">
    <source>
        <dbReference type="ARBA" id="ARBA00022692"/>
    </source>
</evidence>
<geneLocation type="mitochondrion" evidence="21"/>
<evidence type="ECO:0000259" key="20">
    <source>
        <dbReference type="PROSITE" id="PS51003"/>
    </source>
</evidence>
<evidence type="ECO:0000256" key="6">
    <source>
        <dbReference type="ARBA" id="ARBA00022660"/>
    </source>
</evidence>
<dbReference type="InterPro" id="IPR016174">
    <property type="entry name" value="Di-haem_cyt_TM"/>
</dbReference>
<keyword evidence="4 18" id="KW-0813">Transport</keyword>
<evidence type="ECO:0000256" key="17">
    <source>
        <dbReference type="PIRSR" id="PIRSR038885-2"/>
    </source>
</evidence>
<dbReference type="PROSITE" id="PS51002">
    <property type="entry name" value="CYTB_NTER"/>
    <property type="match status" value="1"/>
</dbReference>
<feature type="binding site" evidence="16">
    <location>
        <position position="205"/>
    </location>
    <ligand>
        <name>a ubiquinone</name>
        <dbReference type="ChEBI" id="CHEBI:16389"/>
    </ligand>
</feature>